<dbReference type="Proteomes" id="UP000078572">
    <property type="component" value="Chromosome 1"/>
</dbReference>
<feature type="region of interest" description="Disordered" evidence="1">
    <location>
        <begin position="77"/>
        <end position="96"/>
    </location>
</feature>
<reference evidence="4" key="1">
    <citation type="submission" date="2016-06" db="EMBL/GenBank/DDBJ databases">
        <authorList>
            <person name="Xu Y."/>
            <person name="Nagy A."/>
            <person name="Yan X."/>
            <person name="Kim S.W."/>
            <person name="Haley B."/>
            <person name="Liu N.T."/>
            <person name="Nou X."/>
        </authorList>
    </citation>
    <scope>NUCLEOTIDE SEQUENCE [LARGE SCALE GENOMIC DNA]</scope>
    <source>
        <strain evidence="4">ATCC 49129</strain>
    </source>
</reference>
<dbReference type="EMBL" id="CP016022">
    <property type="protein sequence ID" value="ANJ72748.1"/>
    <property type="molecule type" value="Genomic_DNA"/>
</dbReference>
<dbReference type="GeneID" id="61526317"/>
<evidence type="ECO:0000313" key="4">
    <source>
        <dbReference type="Proteomes" id="UP000078572"/>
    </source>
</evidence>
<keyword evidence="4" id="KW-1185">Reference proteome</keyword>
<evidence type="ECO:0000313" key="3">
    <source>
        <dbReference type="EMBL" id="ANJ72748.1"/>
    </source>
</evidence>
<gene>
    <name evidence="3" type="ORF">A9Y76_09825</name>
</gene>
<keyword evidence="2" id="KW-0732">Signal</keyword>
<proteinExistence type="predicted"/>
<sequence length="116" mass="12413">MTTRRVLHAVLFLLSLCFDAGAMFTQSATPLNFSAMSQLDGQSEAQRVDAVSRSVRPDTLTPAKIDAWTVNLDTSLRMGDSKPSTRTGAAPSQSSAWLRLDPRAAKKATNAALFGA</sequence>
<feature type="signal peptide" evidence="2">
    <location>
        <begin position="1"/>
        <end position="22"/>
    </location>
</feature>
<feature type="chain" id="PRO_5043310146" evidence="2">
    <location>
        <begin position="23"/>
        <end position="116"/>
    </location>
</feature>
<dbReference type="OrthoDB" id="8925517at2"/>
<dbReference type="AlphaFoldDB" id="A0A191ZXD1"/>
<dbReference type="RefSeq" id="WP_064803877.1">
    <property type="nucleotide sequence ID" value="NZ_CP016022.1"/>
</dbReference>
<evidence type="ECO:0000256" key="1">
    <source>
        <dbReference type="SAM" id="MobiDB-lite"/>
    </source>
</evidence>
<protein>
    <submittedName>
        <fullName evidence="3">Uncharacterized protein</fullName>
    </submittedName>
</protein>
<accession>A0A191ZXD1</accession>
<dbReference type="STRING" id="190721.ACS15_2185"/>
<evidence type="ECO:0000256" key="2">
    <source>
        <dbReference type="SAM" id="SignalP"/>
    </source>
</evidence>
<feature type="compositionally biased region" description="Polar residues" evidence="1">
    <location>
        <begin position="82"/>
        <end position="96"/>
    </location>
</feature>
<name>A0A191ZXD1_9RALS</name>
<organism evidence="3 4">
    <name type="scientific">Ralstonia insidiosa</name>
    <dbReference type="NCBI Taxonomy" id="190721"/>
    <lineage>
        <taxon>Bacteria</taxon>
        <taxon>Pseudomonadati</taxon>
        <taxon>Pseudomonadota</taxon>
        <taxon>Betaproteobacteria</taxon>
        <taxon>Burkholderiales</taxon>
        <taxon>Burkholderiaceae</taxon>
        <taxon>Ralstonia</taxon>
    </lineage>
</organism>